<protein>
    <recommendedName>
        <fullName evidence="2">alanine dehydrogenase</fullName>
        <ecNumber evidence="2">1.4.1.1</ecNumber>
    </recommendedName>
</protein>
<comment type="similarity">
    <text evidence="1">Belongs to the AlaDH/PNT family.</text>
</comment>
<dbReference type="GeneID" id="69579639"/>
<dbReference type="Pfam" id="PF05222">
    <property type="entry name" value="AlaDh_PNT_N"/>
    <property type="match status" value="1"/>
</dbReference>
<dbReference type="EMBL" id="CDOE01000033">
    <property type="protein sequence ID" value="CEN33313.1"/>
    <property type="molecule type" value="Genomic_DNA"/>
</dbReference>
<dbReference type="EC" id="1.4.1.1" evidence="2"/>
<organism evidence="4 5">
    <name type="scientific">Capnocytophaga canimorsus</name>
    <dbReference type="NCBI Taxonomy" id="28188"/>
    <lineage>
        <taxon>Bacteria</taxon>
        <taxon>Pseudomonadati</taxon>
        <taxon>Bacteroidota</taxon>
        <taxon>Flavobacteriia</taxon>
        <taxon>Flavobacteriales</taxon>
        <taxon>Flavobacteriaceae</taxon>
        <taxon>Capnocytophaga</taxon>
    </lineage>
</organism>
<evidence type="ECO:0000256" key="3">
    <source>
        <dbReference type="ARBA" id="ARBA00023002"/>
    </source>
</evidence>
<proteinExistence type="inferred from homology"/>
<dbReference type="Gene3D" id="3.40.50.720">
    <property type="entry name" value="NAD(P)-binding Rossmann-like Domain"/>
    <property type="match status" value="2"/>
</dbReference>
<evidence type="ECO:0000256" key="2">
    <source>
        <dbReference type="ARBA" id="ARBA00012897"/>
    </source>
</evidence>
<dbReference type="InterPro" id="IPR008141">
    <property type="entry name" value="Ala_DH"/>
</dbReference>
<dbReference type="InterPro" id="IPR007886">
    <property type="entry name" value="AlaDH/PNT_N"/>
</dbReference>
<dbReference type="SMART" id="SM01002">
    <property type="entry name" value="AlaDh_PNT_C"/>
    <property type="match status" value="1"/>
</dbReference>
<dbReference type="InterPro" id="IPR007698">
    <property type="entry name" value="AlaDH/PNT_NAD(H)-bd"/>
</dbReference>
<dbReference type="InterPro" id="IPR036291">
    <property type="entry name" value="NAD(P)-bd_dom_sf"/>
</dbReference>
<evidence type="ECO:0000313" key="4">
    <source>
        <dbReference type="EMBL" id="CEN33313.1"/>
    </source>
</evidence>
<gene>
    <name evidence="4" type="ORF">CCAN12_390025</name>
</gene>
<accession>A0A0B7H6R0</accession>
<dbReference type="GO" id="GO:0042853">
    <property type="term" value="P:L-alanine catabolic process"/>
    <property type="evidence" value="ECO:0007669"/>
    <property type="project" value="InterPro"/>
</dbReference>
<dbReference type="SMART" id="SM01003">
    <property type="entry name" value="AlaDh_PNT_N"/>
    <property type="match status" value="1"/>
</dbReference>
<evidence type="ECO:0000313" key="5">
    <source>
        <dbReference type="Proteomes" id="UP000044026"/>
    </source>
</evidence>
<dbReference type="PANTHER" id="PTHR42795:SF1">
    <property type="entry name" value="ALANINE DEHYDROGENASE"/>
    <property type="match status" value="1"/>
</dbReference>
<keyword evidence="3 4" id="KW-0560">Oxidoreductase</keyword>
<dbReference type="CDD" id="cd05305">
    <property type="entry name" value="L-AlaDH"/>
    <property type="match status" value="1"/>
</dbReference>
<dbReference type="RefSeq" id="WP_041998885.1">
    <property type="nucleotide sequence ID" value="NZ_CP022382.1"/>
</dbReference>
<name>A0A0B7H6R0_9FLAO</name>
<dbReference type="GO" id="GO:0000286">
    <property type="term" value="F:alanine dehydrogenase activity"/>
    <property type="evidence" value="ECO:0007669"/>
    <property type="project" value="UniProtKB-EC"/>
</dbReference>
<dbReference type="SUPFAM" id="SSF51735">
    <property type="entry name" value="NAD(P)-binding Rossmann-fold domains"/>
    <property type="match status" value="1"/>
</dbReference>
<dbReference type="PANTHER" id="PTHR42795">
    <property type="entry name" value="ALANINE DEHYDROGENASE"/>
    <property type="match status" value="1"/>
</dbReference>
<dbReference type="Proteomes" id="UP000044026">
    <property type="component" value="Unassembled WGS sequence"/>
</dbReference>
<reference evidence="4 5" key="1">
    <citation type="submission" date="2015-01" db="EMBL/GenBank/DDBJ databases">
        <authorList>
            <person name="Xiang T."/>
            <person name="Song Y."/>
            <person name="Huang L."/>
            <person name="Wang B."/>
            <person name="Wu P."/>
        </authorList>
    </citation>
    <scope>NUCLEOTIDE SEQUENCE [LARGE SCALE GENOMIC DNA]</scope>
    <source>
        <strain evidence="4 5">Cc12</strain>
    </source>
</reference>
<dbReference type="GO" id="GO:0005886">
    <property type="term" value="C:plasma membrane"/>
    <property type="evidence" value="ECO:0007669"/>
    <property type="project" value="TreeGrafter"/>
</dbReference>
<dbReference type="AlphaFoldDB" id="A0A0B7H6R0"/>
<dbReference type="SUPFAM" id="SSF52283">
    <property type="entry name" value="Formate/glycerate dehydrogenase catalytic domain-like"/>
    <property type="match status" value="1"/>
</dbReference>
<evidence type="ECO:0000256" key="1">
    <source>
        <dbReference type="ARBA" id="ARBA00005689"/>
    </source>
</evidence>
<sequence length="395" mass="43064">MSFALFSDILPKEECLAVTKNRMALQIGVPKESAWQERRIGLAPDDVAVLVAHGHRILIESGAGLHANFSDKDYSEAGAEITTDTKKVFSCAIVLKIEPPTLEEINYLQPKTVLISALQIKTMHKAYFELLAKKQITALAFEFIQDQKGNFPVFQSVSEIVGIGSVLIASELIADANHGAGVLFGNITGVPPIEVVVLGSDDIAVAAVKAAMGLGANVKVFDNSLTDLRNLNQKLNHSVFTSTLQPKILKKALMRCHVVIGVMRGENRSPVVVSEDMVQLMKKGAVIVDVSIDTGGCIETSQLTTLVAPTFVKHHVIHYCVPNIASRYARTASFSLSNILMPYLLKIGEEGGIENSLQTDYGLRNGLYFYHGVLTNATVSQWFDIPYKPVNLLFI</sequence>
<dbReference type="Pfam" id="PF01262">
    <property type="entry name" value="AlaDh_PNT_C"/>
    <property type="match status" value="1"/>
</dbReference>